<feature type="region of interest" description="Disordered" evidence="6">
    <location>
        <begin position="585"/>
        <end position="855"/>
    </location>
</feature>
<feature type="compositionally biased region" description="Basic and acidic residues" evidence="6">
    <location>
        <begin position="701"/>
        <end position="714"/>
    </location>
</feature>
<feature type="compositionally biased region" description="Basic and acidic residues" evidence="6">
    <location>
        <begin position="197"/>
        <end position="212"/>
    </location>
</feature>
<feature type="region of interest" description="Disordered" evidence="6">
    <location>
        <begin position="129"/>
        <end position="240"/>
    </location>
</feature>
<feature type="compositionally biased region" description="Polar residues" evidence="6">
    <location>
        <begin position="1"/>
        <end position="11"/>
    </location>
</feature>
<feature type="compositionally biased region" description="Basic and acidic residues" evidence="6">
    <location>
        <begin position="823"/>
        <end position="834"/>
    </location>
</feature>
<protein>
    <submittedName>
        <fullName evidence="10">Uncharacterized protein</fullName>
    </submittedName>
</protein>
<evidence type="ECO:0000256" key="4">
    <source>
        <dbReference type="ARBA" id="ARBA00022583"/>
    </source>
</evidence>
<feature type="compositionally biased region" description="Basic and acidic residues" evidence="6">
    <location>
        <begin position="779"/>
        <end position="799"/>
    </location>
</feature>
<evidence type="ECO:0000256" key="6">
    <source>
        <dbReference type="SAM" id="MobiDB-lite"/>
    </source>
</evidence>
<comment type="similarity">
    <text evidence="2">Belongs to the Stoned B family.</text>
</comment>
<dbReference type="FunFam" id="2.60.40.1170:FF:000022">
    <property type="entry name" value="AP-1 complex subunit mu"/>
    <property type="match status" value="1"/>
</dbReference>
<organism evidence="9 10">
    <name type="scientific">Acrobeloides nanus</name>
    <dbReference type="NCBI Taxonomy" id="290746"/>
    <lineage>
        <taxon>Eukaryota</taxon>
        <taxon>Metazoa</taxon>
        <taxon>Ecdysozoa</taxon>
        <taxon>Nematoda</taxon>
        <taxon>Chromadorea</taxon>
        <taxon>Rhabditida</taxon>
        <taxon>Tylenchina</taxon>
        <taxon>Cephalobomorpha</taxon>
        <taxon>Cephaloboidea</taxon>
        <taxon>Cephalobidae</taxon>
        <taxon>Acrobeloides</taxon>
    </lineage>
</organism>
<feature type="region of interest" description="Disordered" evidence="6">
    <location>
        <begin position="1"/>
        <end position="34"/>
    </location>
</feature>
<feature type="compositionally biased region" description="Pro residues" evidence="6">
    <location>
        <begin position="731"/>
        <end position="746"/>
    </location>
</feature>
<comment type="subcellular location">
    <subcellularLocation>
        <location evidence="1">Cytoplasm</location>
    </subcellularLocation>
</comment>
<evidence type="ECO:0000256" key="5">
    <source>
        <dbReference type="ARBA" id="ARBA00022737"/>
    </source>
</evidence>
<feature type="region of interest" description="Disordered" evidence="6">
    <location>
        <begin position="871"/>
        <end position="933"/>
    </location>
</feature>
<feature type="domain" description="SHD" evidence="7">
    <location>
        <begin position="1120"/>
        <end position="1266"/>
    </location>
</feature>
<dbReference type="PROSITE" id="PS51070">
    <property type="entry name" value="SHD"/>
    <property type="match status" value="1"/>
</dbReference>
<dbReference type="SUPFAM" id="SSF50729">
    <property type="entry name" value="PH domain-like"/>
    <property type="match status" value="1"/>
</dbReference>
<feature type="compositionally biased region" description="Polar residues" evidence="6">
    <location>
        <begin position="585"/>
        <end position="594"/>
    </location>
</feature>
<feature type="compositionally biased region" description="Basic and acidic residues" evidence="6">
    <location>
        <begin position="873"/>
        <end position="916"/>
    </location>
</feature>
<evidence type="ECO:0000313" key="9">
    <source>
        <dbReference type="Proteomes" id="UP000887540"/>
    </source>
</evidence>
<dbReference type="PANTHER" id="PTHR10529">
    <property type="entry name" value="AP COMPLEX SUBUNIT MU"/>
    <property type="match status" value="1"/>
</dbReference>
<dbReference type="InterPro" id="IPR012320">
    <property type="entry name" value="SHD_dom"/>
</dbReference>
<feature type="region of interest" description="Disordered" evidence="6">
    <location>
        <begin position="276"/>
        <end position="405"/>
    </location>
</feature>
<sequence>MAKQRWSNEFNLSAGRDAFRSGGGNRLANHDENMDVDELRRQQFIMRSFTESIEMDDLPQAPELPPNLDIDHYAFDSDSMHKSSTADTIVEVTKKPDPDKIDKTKGETQKYVMTVPGPEQVDQEIEMHKSLMKPQDSDESELDLVLNGLSRTDASPSTSAAIYQQDPDHAALRREYSNTIKQRPRPTTPTSGSVIERYVEEKEKSSVKDRSLPPDSGAKIKVSIPGHENKGHRPRKSSMSWSDFYETMASQIPMQARSGSFNMGKSQDYDEDIIEQNPEYKEKAPPAPVVHRRTSVEWENFEESREQYTSLSRNMETDTSDQVVPDTDQKEFLSNEKPISTPPVSPSNNEELPTTSEDTSRTIQKAAEKLSHEEEVPEAETAVPVATEDYGAYGEGYDQNYPNGYGSYGAEYDTSAYGYSGDQTSTAYDPNSTDNQYGYDQNYYSSTGYDYTGYDTSQYDQTKDTYDASQTYDNTQTYNTDAYGQQQEYNANTQAYGTDYYGTGYDYSAYGTEQAGTAGSESYNYDASQYGTEQAAATTEGEYPAAEYSTEQYGYDPATGAYKEENGDYNYSNYYGSHAYDYSSSGYEDTSQYGQEVAPGSENYDTSQYGAPPTEATSAPLLPITTQSIFGQPQPKEHDPYAWEETTFAPPPPLPTQPVFGAAPPKEADPFSWEAQATPASTLPPPRPPPASTTPVYETATEEHTSRVDQEKPKAAPPRPAPPLADKKQPPRPPAPSPVRPPPPSAKSPVKAAEPEQDEDPWAKFRAMTEQVTNVVKSTGEKMKTLEESSAAKDIKDESYMAQIGGTQGMLPPHVQRQIAEMEAEKKRAKEEKKQAKKQGKRAPSPTFDPKKEEDLDRAAAELAMKLAANRMDLGEWKPPSEREKEEKAIEKAETPIKTETSVRVDNISVKDDTRHKSSIAVSEDLPPLSAKSGAHSQLNFQVSSDSGYQPIGDVVSPGIATAVANNWAGFDGNFALPTSDSDFFSQAGTVDKPVEQDPFATSEPFDPFAPVQENLLIEDNYDPFDVRPVEDILEQAKQKAAIEAAKQEAQEDLEFYGGRPSSRLSTPTPEGGSPASARPIGFEDDFRAVVPDDISPTPLYDEDDSEPLVEWPPKFEGEGWELVLRHPLKKKLMADRVWKPCYVRLRDNMVYIFNSKQDSKPFQEIMLQATYSLSDVTLQAYDAYGKIHAVKLQVVFYKERVGIRAGQITRLVEGHITKYGLPLEHAAQCTVLAKFGSLNGNDLHTFTNAIEDVLFRCVARREVNPIYKQDEVQIHCYDEYEAHVDKDGIVSDQKARVRMFCLAFLTGSPFLEIGLNDRRRQGKEIVRRKDILPMYTERWIRFENLDFHCSVDKDEWDREQVIKICPLDGCFFEVMRFRVRPPKNREKPLTVKCLMKIAGSKIEIRIEAMAAAQQQRARGTTESIRTIPCEDIQIRFPIPEAWIYIFREERTWGVGSVHSKTRRPGKVKNLKDRIMGAVQHTEQTLIEVATGEAKYEHVYRSLVWRIPRLPEKHHAAYKSHLLKCRFDLSSFDLMPESFLPNCEVEFTMPLATISNTVVRSISVEQHEDSDRVEKFVRYVAKCQYKIEIDYVQCNDLDNDAIFEPSMVGSEMAISGQQSEHKPMFDPSEVAAQHEGYRIDLPEQPPGATNPFGKSGDSSSDEEDVKRPLPIIQIDMKGYGY</sequence>
<feature type="region of interest" description="Disordered" evidence="6">
    <location>
        <begin position="1055"/>
        <end position="1083"/>
    </location>
</feature>
<evidence type="ECO:0000259" key="7">
    <source>
        <dbReference type="PROSITE" id="PS51070"/>
    </source>
</evidence>
<evidence type="ECO:0000313" key="10">
    <source>
        <dbReference type="WBParaSite" id="ACRNAN_Path_831.g3168.t1"/>
    </source>
</evidence>
<keyword evidence="5" id="KW-0677">Repeat</keyword>
<dbReference type="InterPro" id="IPR050431">
    <property type="entry name" value="Adaptor_comp_med_subunit"/>
</dbReference>
<evidence type="ECO:0000256" key="1">
    <source>
        <dbReference type="ARBA" id="ARBA00004496"/>
    </source>
</evidence>
<dbReference type="PROSITE" id="PS51072">
    <property type="entry name" value="MHD"/>
    <property type="match status" value="1"/>
</dbReference>
<dbReference type="Pfam" id="PF00928">
    <property type="entry name" value="Adap_comp_sub"/>
    <property type="match status" value="1"/>
</dbReference>
<accession>A0A914CC23</accession>
<keyword evidence="3" id="KW-0963">Cytoplasm</keyword>
<reference evidence="10" key="1">
    <citation type="submission" date="2022-11" db="UniProtKB">
        <authorList>
            <consortium name="WormBaseParasite"/>
        </authorList>
    </citation>
    <scope>IDENTIFICATION</scope>
</reference>
<feature type="compositionally biased region" description="Low complexity" evidence="6">
    <location>
        <begin position="379"/>
        <end position="388"/>
    </location>
</feature>
<feature type="compositionally biased region" description="Polar residues" evidence="6">
    <location>
        <begin position="149"/>
        <end position="162"/>
    </location>
</feature>
<dbReference type="InterPro" id="IPR028565">
    <property type="entry name" value="MHD"/>
</dbReference>
<evidence type="ECO:0000256" key="2">
    <source>
        <dbReference type="ARBA" id="ARBA00005579"/>
    </source>
</evidence>
<dbReference type="FunFam" id="2.60.40.1170:FF:000018">
    <property type="entry name" value="stonin-2 isoform X2"/>
    <property type="match status" value="1"/>
</dbReference>
<feature type="domain" description="MHD" evidence="8">
    <location>
        <begin position="1270"/>
        <end position="1590"/>
    </location>
</feature>
<proteinExistence type="inferred from homology"/>
<dbReference type="GO" id="GO:0006897">
    <property type="term" value="P:endocytosis"/>
    <property type="evidence" value="ECO:0007669"/>
    <property type="project" value="UniProtKB-KW"/>
</dbReference>
<name>A0A914CC23_9BILA</name>
<keyword evidence="9" id="KW-1185">Reference proteome</keyword>
<dbReference type="InterPro" id="IPR036168">
    <property type="entry name" value="AP2_Mu_C_sf"/>
</dbReference>
<feature type="compositionally biased region" description="Basic and acidic residues" evidence="6">
    <location>
        <begin position="166"/>
        <end position="176"/>
    </location>
</feature>
<keyword evidence="4" id="KW-0254">Endocytosis</keyword>
<feature type="compositionally biased region" description="Pro residues" evidence="6">
    <location>
        <begin position="682"/>
        <end position="692"/>
    </location>
</feature>
<evidence type="ECO:0000256" key="3">
    <source>
        <dbReference type="ARBA" id="ARBA00022490"/>
    </source>
</evidence>
<evidence type="ECO:0000259" key="8">
    <source>
        <dbReference type="PROSITE" id="PS51072"/>
    </source>
</evidence>
<dbReference type="GO" id="GO:0045202">
    <property type="term" value="C:synapse"/>
    <property type="evidence" value="ECO:0007669"/>
    <property type="project" value="UniProtKB-ARBA"/>
</dbReference>
<dbReference type="Gene3D" id="2.60.40.1170">
    <property type="entry name" value="Mu homology domain, subdomain B"/>
    <property type="match status" value="1"/>
</dbReference>
<feature type="compositionally biased region" description="Polar residues" evidence="6">
    <location>
        <begin position="346"/>
        <end position="363"/>
    </location>
</feature>
<feature type="region of interest" description="Disordered" evidence="6">
    <location>
        <begin position="1640"/>
        <end position="1670"/>
    </location>
</feature>
<dbReference type="FunFam" id="2.60.40.1170:FF:000016">
    <property type="entry name" value="AP-1 complex subunit mu"/>
    <property type="match status" value="1"/>
</dbReference>
<dbReference type="GO" id="GO:0005737">
    <property type="term" value="C:cytoplasm"/>
    <property type="evidence" value="ECO:0007669"/>
    <property type="project" value="UniProtKB-SubCell"/>
</dbReference>
<dbReference type="WBParaSite" id="ACRNAN_Path_831.g3168.t1">
    <property type="protein sequence ID" value="ACRNAN_Path_831.g3168.t1"/>
    <property type="gene ID" value="ACRNAN_Path_831.g3168"/>
</dbReference>
<dbReference type="SUPFAM" id="SSF49447">
    <property type="entry name" value="Second domain of Mu2 adaptin subunit (ap50) of ap2 adaptor"/>
    <property type="match status" value="1"/>
</dbReference>
<dbReference type="Proteomes" id="UP000887540">
    <property type="component" value="Unplaced"/>
</dbReference>